<dbReference type="Proteomes" id="UP001597120">
    <property type="component" value="Unassembled WGS sequence"/>
</dbReference>
<organism evidence="2 3">
    <name type="scientific">Paenibacillus residui</name>
    <dbReference type="NCBI Taxonomy" id="629724"/>
    <lineage>
        <taxon>Bacteria</taxon>
        <taxon>Bacillati</taxon>
        <taxon>Bacillota</taxon>
        <taxon>Bacilli</taxon>
        <taxon>Bacillales</taxon>
        <taxon>Paenibacillaceae</taxon>
        <taxon>Paenibacillus</taxon>
    </lineage>
</organism>
<name>A0ABW3DIV7_9BACL</name>
<gene>
    <name evidence="2" type="ORF">ACFQ03_24480</name>
</gene>
<accession>A0ABW3DIV7</accession>
<evidence type="ECO:0000313" key="3">
    <source>
        <dbReference type="Proteomes" id="UP001597120"/>
    </source>
</evidence>
<sequence length="325" mass="35974">MTNALVKREVIRLAMIGMVDGNGHPYSWSAIFNGYNERAMQNCPYPGIPEYLAKEPKENLRIKGAKVTHIWTDSPEDARLVAEASLIPHIASYPEQVIGQVDAVIIATDIGGEHVERCRPFVEAGLPVFVDKPLVDNESDLAIFAQWAREGRAILSSSSMRYSKEYMPYRLSTANLGQLRYVTVAMAKSWERYGIHALEGIYPIVGPGFLTVRNTGTEDRNIVHLKHRCGADIVISVTADMYGAFGPVLLCGTSGHAYVSFQDTFYSFKAQLQAFIDYLRTGERPFPFAETAELMKLVIAGIRSREQQGAEIAVKDIAPSLAGLE</sequence>
<comment type="caution">
    <text evidence="2">The sequence shown here is derived from an EMBL/GenBank/DDBJ whole genome shotgun (WGS) entry which is preliminary data.</text>
</comment>
<proteinExistence type="predicted"/>
<evidence type="ECO:0000313" key="2">
    <source>
        <dbReference type="EMBL" id="MFD0872283.1"/>
    </source>
</evidence>
<dbReference type="Pfam" id="PF01408">
    <property type="entry name" value="GFO_IDH_MocA"/>
    <property type="match status" value="1"/>
</dbReference>
<reference evidence="3" key="1">
    <citation type="journal article" date="2019" name="Int. J. Syst. Evol. Microbiol.">
        <title>The Global Catalogue of Microorganisms (GCM) 10K type strain sequencing project: providing services to taxonomists for standard genome sequencing and annotation.</title>
        <authorList>
            <consortium name="The Broad Institute Genomics Platform"/>
            <consortium name="The Broad Institute Genome Sequencing Center for Infectious Disease"/>
            <person name="Wu L."/>
            <person name="Ma J."/>
        </authorList>
    </citation>
    <scope>NUCLEOTIDE SEQUENCE [LARGE SCALE GENOMIC DNA]</scope>
    <source>
        <strain evidence="3">CCUG 57263</strain>
    </source>
</reference>
<dbReference type="Gene3D" id="3.40.50.720">
    <property type="entry name" value="NAD(P)-binding Rossmann-like Domain"/>
    <property type="match status" value="1"/>
</dbReference>
<dbReference type="SUPFAM" id="SSF51735">
    <property type="entry name" value="NAD(P)-binding Rossmann-fold domains"/>
    <property type="match status" value="1"/>
</dbReference>
<dbReference type="Gene3D" id="3.30.360.10">
    <property type="entry name" value="Dihydrodipicolinate Reductase, domain 2"/>
    <property type="match status" value="1"/>
</dbReference>
<dbReference type="InterPro" id="IPR036291">
    <property type="entry name" value="NAD(P)-bd_dom_sf"/>
</dbReference>
<dbReference type="InterPro" id="IPR000683">
    <property type="entry name" value="Gfo/Idh/MocA-like_OxRdtase_N"/>
</dbReference>
<dbReference type="EMBL" id="JBHTIU010000106">
    <property type="protein sequence ID" value="MFD0872283.1"/>
    <property type="molecule type" value="Genomic_DNA"/>
</dbReference>
<feature type="domain" description="Gfo/Idh/MocA-like oxidoreductase N-terminal" evidence="1">
    <location>
        <begin position="63"/>
        <end position="155"/>
    </location>
</feature>
<dbReference type="RefSeq" id="WP_144933441.1">
    <property type="nucleotide sequence ID" value="NZ_JBHTIU010000106.1"/>
</dbReference>
<evidence type="ECO:0000259" key="1">
    <source>
        <dbReference type="Pfam" id="PF01408"/>
    </source>
</evidence>
<protein>
    <submittedName>
        <fullName evidence="2">Gfo/Idh/MocA family oxidoreductase</fullName>
    </submittedName>
</protein>
<keyword evidence="3" id="KW-1185">Reference proteome</keyword>